<dbReference type="AlphaFoldDB" id="A0A1I7SZ92"/>
<dbReference type="WBParaSite" id="Csp11.Scaffold408.g942.t1">
    <property type="protein sequence ID" value="Csp11.Scaffold408.g942.t1"/>
    <property type="gene ID" value="Csp11.Scaffold408.g942"/>
</dbReference>
<dbReference type="InterPro" id="IPR053315">
    <property type="entry name" value="Peptidase_C14A"/>
</dbReference>
<dbReference type="Gene3D" id="1.25.40.180">
    <property type="match status" value="1"/>
</dbReference>
<keyword evidence="1" id="KW-1185">Reference proteome</keyword>
<sequence>MLRLSAYVEVDSKNRITKYNDGELILQGDHSQSAKSKIGWAARRVRDKRKMEEDGLTEGIKRETPDALEIVIKELLEPKNEIKEEEDLSTSEVFNAFLKLLLSFNLESLDQLQTKIEKCIEEAAGEKTPSKTIRIALECCLLLVTKRTKQSSEEISLDVFLQLFRRFVISLKLPHSLQQDIEQSIESIEDKKIPVETVKTALETSLLLLAP</sequence>
<dbReference type="PANTHER" id="PTHR23362:SF8">
    <property type="entry name" value="SPK DOMAIN-CONTAINING PROTEIN"/>
    <property type="match status" value="1"/>
</dbReference>
<name>A0A1I7SZ92_9PELO</name>
<proteinExistence type="predicted"/>
<evidence type="ECO:0000313" key="2">
    <source>
        <dbReference type="WBParaSite" id="Csp11.Scaffold408.g942.t1"/>
    </source>
</evidence>
<protein>
    <submittedName>
        <fullName evidence="2">MIF4G domain-containing protein</fullName>
    </submittedName>
</protein>
<organism evidence="1 2">
    <name type="scientific">Caenorhabditis tropicalis</name>
    <dbReference type="NCBI Taxonomy" id="1561998"/>
    <lineage>
        <taxon>Eukaryota</taxon>
        <taxon>Metazoa</taxon>
        <taxon>Ecdysozoa</taxon>
        <taxon>Nematoda</taxon>
        <taxon>Chromadorea</taxon>
        <taxon>Rhabditida</taxon>
        <taxon>Rhabditina</taxon>
        <taxon>Rhabditomorpha</taxon>
        <taxon>Rhabditoidea</taxon>
        <taxon>Rhabditidae</taxon>
        <taxon>Peloderinae</taxon>
        <taxon>Caenorhabditis</taxon>
    </lineage>
</organism>
<evidence type="ECO:0000313" key="1">
    <source>
        <dbReference type="Proteomes" id="UP000095282"/>
    </source>
</evidence>
<reference evidence="2" key="1">
    <citation type="submission" date="2016-11" db="UniProtKB">
        <authorList>
            <consortium name="WormBaseParasite"/>
        </authorList>
    </citation>
    <scope>IDENTIFICATION</scope>
</reference>
<accession>A0A1I7SZ92</accession>
<dbReference type="PANTHER" id="PTHR23362">
    <property type="entry name" value="L-PLASTIN-RELATED"/>
    <property type="match status" value="1"/>
</dbReference>
<dbReference type="Proteomes" id="UP000095282">
    <property type="component" value="Unplaced"/>
</dbReference>